<dbReference type="EMBL" id="JBHSXN010000004">
    <property type="protein sequence ID" value="MFC6954914.1"/>
    <property type="molecule type" value="Genomic_DNA"/>
</dbReference>
<organism evidence="1 2">
    <name type="scientific">Halorubellus litoreus</name>
    <dbReference type="NCBI Taxonomy" id="755308"/>
    <lineage>
        <taxon>Archaea</taxon>
        <taxon>Methanobacteriati</taxon>
        <taxon>Methanobacteriota</taxon>
        <taxon>Stenosarchaea group</taxon>
        <taxon>Halobacteria</taxon>
        <taxon>Halobacteriales</taxon>
        <taxon>Halorubellaceae</taxon>
        <taxon>Halorubellus</taxon>
    </lineage>
</organism>
<dbReference type="RefSeq" id="WP_336351853.1">
    <property type="nucleotide sequence ID" value="NZ_JAZAQL010000004.1"/>
</dbReference>
<accession>A0ABD5VHB5</accession>
<sequence>MTTVAIDSDDDDVTVPSYGRNAEQSLASVLTAVREDVLRADCTDQDDVVGATLRALERHLPGVSLPDILELRVLVDTNATDPESVFADTTEQALDHLATWH</sequence>
<protein>
    <submittedName>
        <fullName evidence="1">Uncharacterized protein</fullName>
    </submittedName>
</protein>
<proteinExistence type="predicted"/>
<gene>
    <name evidence="1" type="ORF">ACFQGB_18760</name>
</gene>
<reference evidence="1 2" key="1">
    <citation type="journal article" date="2019" name="Int. J. Syst. Evol. Microbiol.">
        <title>The Global Catalogue of Microorganisms (GCM) 10K type strain sequencing project: providing services to taxonomists for standard genome sequencing and annotation.</title>
        <authorList>
            <consortium name="The Broad Institute Genomics Platform"/>
            <consortium name="The Broad Institute Genome Sequencing Center for Infectious Disease"/>
            <person name="Wu L."/>
            <person name="Ma J."/>
        </authorList>
    </citation>
    <scope>NUCLEOTIDE SEQUENCE [LARGE SCALE GENOMIC DNA]</scope>
    <source>
        <strain evidence="1 2">GX26</strain>
    </source>
</reference>
<keyword evidence="2" id="KW-1185">Reference proteome</keyword>
<name>A0ABD5VHB5_9EURY</name>
<dbReference type="AlphaFoldDB" id="A0ABD5VHB5"/>
<evidence type="ECO:0000313" key="1">
    <source>
        <dbReference type="EMBL" id="MFC6954914.1"/>
    </source>
</evidence>
<dbReference type="Proteomes" id="UP001596395">
    <property type="component" value="Unassembled WGS sequence"/>
</dbReference>
<comment type="caution">
    <text evidence="1">The sequence shown here is derived from an EMBL/GenBank/DDBJ whole genome shotgun (WGS) entry which is preliminary data.</text>
</comment>
<evidence type="ECO:0000313" key="2">
    <source>
        <dbReference type="Proteomes" id="UP001596395"/>
    </source>
</evidence>